<gene>
    <name evidence="1" type="ORF">GTC17253_18900</name>
</gene>
<evidence type="ECO:0000313" key="1">
    <source>
        <dbReference type="EMBL" id="BFO71924.1"/>
    </source>
</evidence>
<dbReference type="AlphaFoldDB" id="A0AB33IRY9"/>
<organism evidence="1">
    <name type="scientific">Prevotella sp. GTC17253</name>
    <dbReference type="NCBI Taxonomy" id="3236793"/>
    <lineage>
        <taxon>Bacteria</taxon>
        <taxon>Pseudomonadati</taxon>
        <taxon>Bacteroidota</taxon>
        <taxon>Bacteroidia</taxon>
        <taxon>Bacteroidales</taxon>
        <taxon>Prevotellaceae</taxon>
        <taxon>Prevotella</taxon>
    </lineage>
</organism>
<protein>
    <submittedName>
        <fullName evidence="1">Uncharacterized protein</fullName>
    </submittedName>
</protein>
<sequence>MICTLVCGERGSQTYGYLEYHKPHKRLYINYLQRLAKNHNITGFHALSPFLGVKLGADFELTPKLAITDYEWDYGYMMKHIDYRPRPKIVAILG</sequence>
<accession>A0AB33IRY9</accession>
<proteinExistence type="predicted"/>
<reference evidence="1" key="1">
    <citation type="submission" date="2024-07" db="EMBL/GenBank/DDBJ databases">
        <title>Complete genome sequence of Prevotella sp. YM-2024 GTC17253.</title>
        <authorList>
            <person name="Hayashi M."/>
            <person name="Muto Y."/>
            <person name="Tanaka K."/>
            <person name="Niwa H."/>
        </authorList>
    </citation>
    <scope>NUCLEOTIDE SEQUENCE</scope>
    <source>
        <strain evidence="1">GTC17253</strain>
    </source>
</reference>
<name>A0AB33IRY9_9BACT</name>
<dbReference type="EMBL" id="AP035785">
    <property type="protein sequence ID" value="BFO71924.1"/>
    <property type="molecule type" value="Genomic_DNA"/>
</dbReference>